<name>A0A2P6TPB2_CHLSO</name>
<protein>
    <submittedName>
        <fullName evidence="2">DUF4491 domain-containing</fullName>
    </submittedName>
</protein>
<accession>A0A2P6TPB2</accession>
<organism evidence="2 3">
    <name type="scientific">Chlorella sorokiniana</name>
    <name type="common">Freshwater green alga</name>
    <dbReference type="NCBI Taxonomy" id="3076"/>
    <lineage>
        <taxon>Eukaryota</taxon>
        <taxon>Viridiplantae</taxon>
        <taxon>Chlorophyta</taxon>
        <taxon>core chlorophytes</taxon>
        <taxon>Trebouxiophyceae</taxon>
        <taxon>Chlorellales</taxon>
        <taxon>Chlorellaceae</taxon>
        <taxon>Chlorella clade</taxon>
        <taxon>Chlorella</taxon>
    </lineage>
</organism>
<sequence length="327" mass="34998">MKAAVLVCLLAATTAARAIRFQGSYPAVAPEAQGTYQTGVSTIPDLGSVNTPCPAGFVASTDKSYLEMGETLLEAWFAKYAMPDMIAKNVAGYACPRGSKCEETRSVSVCAPKTTVAGQAANIYAQGIVMYRCNNQVVRTWWQYKKVGIFAAKGSFIATTSSGGLLGGTSVPAVAALPTSNPLQKGWYKVNAGQTIPDITCPAGYQRRSKWGTLDQEDTMARNLVDDYFKKIALPALRKANNPYGCPFGAKFVDGDPFFGAQVKDTTTKHTHTSSCFQKTPPAKGKTAIMYAQGIINYFCVSKAGKKDGPYKYVAVYTAAGSFIQPK</sequence>
<proteinExistence type="predicted"/>
<dbReference type="OrthoDB" id="10322392at2759"/>
<dbReference type="Proteomes" id="UP000239899">
    <property type="component" value="Unassembled WGS sequence"/>
</dbReference>
<feature type="chain" id="PRO_5015127677" evidence="1">
    <location>
        <begin position="19"/>
        <end position="327"/>
    </location>
</feature>
<reference evidence="2 3" key="1">
    <citation type="journal article" date="2018" name="Plant J.">
        <title>Genome sequences of Chlorella sorokiniana UTEX 1602 and Micractinium conductrix SAG 241.80: implications to maltose excretion by a green alga.</title>
        <authorList>
            <person name="Arriola M.B."/>
            <person name="Velmurugan N."/>
            <person name="Zhang Y."/>
            <person name="Plunkett M.H."/>
            <person name="Hondzo H."/>
            <person name="Barney B.M."/>
        </authorList>
    </citation>
    <scope>NUCLEOTIDE SEQUENCE [LARGE SCALE GENOMIC DNA]</scope>
    <source>
        <strain evidence="3">UTEX 1602</strain>
    </source>
</reference>
<keyword evidence="1" id="KW-0732">Signal</keyword>
<feature type="signal peptide" evidence="1">
    <location>
        <begin position="1"/>
        <end position="18"/>
    </location>
</feature>
<evidence type="ECO:0000313" key="2">
    <source>
        <dbReference type="EMBL" id="PRW51176.1"/>
    </source>
</evidence>
<dbReference type="AlphaFoldDB" id="A0A2P6TPB2"/>
<evidence type="ECO:0000256" key="1">
    <source>
        <dbReference type="SAM" id="SignalP"/>
    </source>
</evidence>
<keyword evidence="3" id="KW-1185">Reference proteome</keyword>
<gene>
    <name evidence="2" type="ORF">C2E21_5621</name>
</gene>
<dbReference type="EMBL" id="LHPG02000010">
    <property type="protein sequence ID" value="PRW51176.1"/>
    <property type="molecule type" value="Genomic_DNA"/>
</dbReference>
<comment type="caution">
    <text evidence="2">The sequence shown here is derived from an EMBL/GenBank/DDBJ whole genome shotgun (WGS) entry which is preliminary data.</text>
</comment>
<evidence type="ECO:0000313" key="3">
    <source>
        <dbReference type="Proteomes" id="UP000239899"/>
    </source>
</evidence>